<dbReference type="EMBL" id="CP106753">
    <property type="protein sequence ID" value="UXY13880.1"/>
    <property type="molecule type" value="Genomic_DNA"/>
</dbReference>
<dbReference type="InterPro" id="IPR036590">
    <property type="entry name" value="SRAP-like"/>
</dbReference>
<proteinExistence type="inferred from homology"/>
<keyword evidence="6" id="KW-0238">DNA-binding</keyword>
<sequence>MERFAQYRTMGEYSEALQWPARRWARDNPQPIYNAHLGMRVMVMHQLGELDRQYVDFLPWGYRPGWAAGRANMPIVINAYSLTVPTRRYYSKLWEYGRRCLVPLDGWFEWVKGAPHYIYRADGAPLFAAALTSVDPADLYRPAGVVILTRDDEGGVLDPADRRPLILEPVDAKRWIDRYAESRNCREALSLSLQADLLYHRAPDHVRDISSNGPELIRPRRDLCAAKG</sequence>
<dbReference type="Gene3D" id="3.90.1680.10">
    <property type="entry name" value="SOS response associated peptidase-like"/>
    <property type="match status" value="1"/>
</dbReference>
<evidence type="ECO:0000256" key="1">
    <source>
        <dbReference type="ARBA" id="ARBA00008136"/>
    </source>
</evidence>
<dbReference type="EC" id="3.4.-.-" evidence="8"/>
<dbReference type="Pfam" id="PF02586">
    <property type="entry name" value="SRAP"/>
    <property type="match status" value="1"/>
</dbReference>
<protein>
    <recommendedName>
        <fullName evidence="8">Abasic site processing protein</fullName>
        <ecNumber evidence="8">3.4.-.-</ecNumber>
    </recommendedName>
</protein>
<keyword evidence="10" id="KW-1185">Reference proteome</keyword>
<comment type="similarity">
    <text evidence="1 8">Belongs to the SOS response-associated peptidase family.</text>
</comment>
<gene>
    <name evidence="9" type="ORF">N8I74_11155</name>
</gene>
<evidence type="ECO:0000256" key="7">
    <source>
        <dbReference type="ARBA" id="ARBA00023239"/>
    </source>
</evidence>
<evidence type="ECO:0000313" key="10">
    <source>
        <dbReference type="Proteomes" id="UP001061302"/>
    </source>
</evidence>
<dbReference type="Proteomes" id="UP001061302">
    <property type="component" value="Chromosome"/>
</dbReference>
<evidence type="ECO:0000256" key="6">
    <source>
        <dbReference type="ARBA" id="ARBA00023125"/>
    </source>
</evidence>
<keyword evidence="4 8" id="KW-0378">Hydrolase</keyword>
<evidence type="ECO:0000313" key="9">
    <source>
        <dbReference type="EMBL" id="UXY13880.1"/>
    </source>
</evidence>
<dbReference type="RefSeq" id="WP_263123162.1">
    <property type="nucleotide sequence ID" value="NZ_CP106753.1"/>
</dbReference>
<keyword evidence="2 8" id="KW-0645">Protease</keyword>
<keyword evidence="5" id="KW-0190">Covalent protein-DNA linkage</keyword>
<accession>A0ABY6DHQ1</accession>
<dbReference type="SUPFAM" id="SSF143081">
    <property type="entry name" value="BB1717-like"/>
    <property type="match status" value="1"/>
</dbReference>
<evidence type="ECO:0000256" key="4">
    <source>
        <dbReference type="ARBA" id="ARBA00022801"/>
    </source>
</evidence>
<keyword evidence="3" id="KW-0227">DNA damage</keyword>
<evidence type="ECO:0000256" key="8">
    <source>
        <dbReference type="RuleBase" id="RU364100"/>
    </source>
</evidence>
<reference evidence="9" key="1">
    <citation type="submission" date="2022-10" db="EMBL/GenBank/DDBJ databases">
        <title>Chitiniphilus purpureus sp. nov., a novel chitin-degrading bacterium isolated from crawfish pond sediment.</title>
        <authorList>
            <person name="Li K."/>
        </authorList>
    </citation>
    <scope>NUCLEOTIDE SEQUENCE</scope>
    <source>
        <strain evidence="9">CD1</strain>
    </source>
</reference>
<evidence type="ECO:0000256" key="2">
    <source>
        <dbReference type="ARBA" id="ARBA00022670"/>
    </source>
</evidence>
<evidence type="ECO:0000256" key="5">
    <source>
        <dbReference type="ARBA" id="ARBA00023124"/>
    </source>
</evidence>
<dbReference type="PANTHER" id="PTHR13604:SF0">
    <property type="entry name" value="ABASIC SITE PROCESSING PROTEIN HMCES"/>
    <property type="match status" value="1"/>
</dbReference>
<name>A0ABY6DHQ1_9NEIS</name>
<dbReference type="InterPro" id="IPR003738">
    <property type="entry name" value="SRAP"/>
</dbReference>
<organism evidence="9 10">
    <name type="scientific">Chitiniphilus purpureus</name>
    <dbReference type="NCBI Taxonomy" id="2981137"/>
    <lineage>
        <taxon>Bacteria</taxon>
        <taxon>Pseudomonadati</taxon>
        <taxon>Pseudomonadota</taxon>
        <taxon>Betaproteobacteria</taxon>
        <taxon>Neisseriales</taxon>
        <taxon>Chitinibacteraceae</taxon>
        <taxon>Chitiniphilus</taxon>
    </lineage>
</organism>
<evidence type="ECO:0000256" key="3">
    <source>
        <dbReference type="ARBA" id="ARBA00022763"/>
    </source>
</evidence>
<dbReference type="PANTHER" id="PTHR13604">
    <property type="entry name" value="DC12-RELATED"/>
    <property type="match status" value="1"/>
</dbReference>
<keyword evidence="7" id="KW-0456">Lyase</keyword>